<accession>A0A4P2QJY1</accession>
<keyword evidence="2" id="KW-0732">Signal</keyword>
<evidence type="ECO:0008006" key="5">
    <source>
        <dbReference type="Google" id="ProtNLM"/>
    </source>
</evidence>
<feature type="region of interest" description="Disordered" evidence="1">
    <location>
        <begin position="33"/>
        <end position="82"/>
    </location>
</feature>
<evidence type="ECO:0000256" key="2">
    <source>
        <dbReference type="SAM" id="SignalP"/>
    </source>
</evidence>
<dbReference type="Proteomes" id="UP000295497">
    <property type="component" value="Chromosome"/>
</dbReference>
<dbReference type="InterPro" id="IPR019198">
    <property type="entry name" value="Beta_propeller_containing"/>
</dbReference>
<dbReference type="Pfam" id="PF09826">
    <property type="entry name" value="Beta_propel"/>
    <property type="match status" value="2"/>
</dbReference>
<feature type="compositionally biased region" description="Acidic residues" evidence="1">
    <location>
        <begin position="60"/>
        <end position="82"/>
    </location>
</feature>
<reference evidence="3 4" key="1">
    <citation type="submission" date="2015-09" db="EMBL/GenBank/DDBJ databases">
        <title>Sorangium comparison.</title>
        <authorList>
            <person name="Zaburannyi N."/>
            <person name="Bunk B."/>
            <person name="Overmann J."/>
            <person name="Mueller R."/>
        </authorList>
    </citation>
    <scope>NUCLEOTIDE SEQUENCE [LARGE SCALE GENOMIC DNA]</scope>
    <source>
        <strain evidence="3 4">So ce836</strain>
    </source>
</reference>
<dbReference type="AlphaFoldDB" id="A0A4P2QJY1"/>
<evidence type="ECO:0000313" key="3">
    <source>
        <dbReference type="EMBL" id="AUX29743.1"/>
    </source>
</evidence>
<dbReference type="EMBL" id="CP012672">
    <property type="protein sequence ID" value="AUX29743.1"/>
    <property type="molecule type" value="Genomic_DNA"/>
</dbReference>
<feature type="chain" id="PRO_5020967305" description="Secreted protein" evidence="2">
    <location>
        <begin position="31"/>
        <end position="1063"/>
    </location>
</feature>
<gene>
    <name evidence="3" type="ORF">SOCE836_018350</name>
</gene>
<organism evidence="3 4">
    <name type="scientific">Sorangium cellulosum</name>
    <name type="common">Polyangium cellulosum</name>
    <dbReference type="NCBI Taxonomy" id="56"/>
    <lineage>
        <taxon>Bacteria</taxon>
        <taxon>Pseudomonadati</taxon>
        <taxon>Myxococcota</taxon>
        <taxon>Polyangia</taxon>
        <taxon>Polyangiales</taxon>
        <taxon>Polyangiaceae</taxon>
        <taxon>Sorangium</taxon>
    </lineage>
</organism>
<protein>
    <recommendedName>
        <fullName evidence="5">Secreted protein</fullName>
    </recommendedName>
</protein>
<name>A0A4P2QJY1_SORCE</name>
<proteinExistence type="predicted"/>
<evidence type="ECO:0000313" key="4">
    <source>
        <dbReference type="Proteomes" id="UP000295497"/>
    </source>
</evidence>
<sequence length="1063" mass="115919">MLFSTRRNTALTSWLGAALLAIGPGCIAGAAAEDTTEDAEPLGGSTSFVSADDLPTMVYGEEEEEKEEEGEEEEEEEQTELEEGDIYRVIEDGHLLNLNGYRGLQVIDIHDPESPAMVGQMPVAGTPVEMYVDGDRAIVLLNDWVGLRATPGSLIMDRRAGGAVLLIDISNRNAPELLSQLDVPGAIQTSRYANGATRDALYVASTNWGWTDLGNDQYEWHNEAVIKSFEVTQGGLVERSQLDLGGYVTDIHGAGDVLLVARGPEGWDRENSQVSLVDISSVDGSMALRDTVTVDGYVRSQFHMDFRDDMLRVFSGPQWGGGASHLQTWDASDPDNLAPIDEEDFGDGQPLFGAVFLDDRAFAVTHLRVDPFHAFSIDPEGNIEEKSELIVSGWSDFFRPVLGATRLIGVGVSDEGGTRRLAASLYDITDLTHPSPMLARAEVSGDEGAWSWSEASWDHRAFTVLDDAVSVEAPTGETETGLVLLPFTGYHRTSGAWKHESGVQIFTFSGATLTRRGVMSHASPVRRSFRVDPSTAANVSETQLSLYDQRDLDAPERLGALDLAPSYNAIFAYGDIRVRIRNPEQDSSQREPDEMALAEVIDADDDAGLATPLATIPVTPDASYYKIGDDLLAVVTSRYVSWPDYETTISVVDFSDPRRPRAAGQLVTTALPPTYGASYDDSYDQPTRVHVTNRSLTFTRKTDVWRDLGPGDQCDSHVAYAHGDDACTGLDGCTYYTGQRTCQSIDGGPEYCAGGFAACTTRLGAKDACAPVLDEAALDGLIESYCYAGDVGRQIRQMSVHVVDLSDPDHPTLAPALALPADEDAVSSLSHEGDVYISVKRPAAVPHDPRPHARYFLRRVDLSHPGAPALGPAINIPGEALAIRGTKVFTRDRVWGPYFIEPALAKSTLHGGLAHLDNHQELTGKALGDTVLIDQHQRALLTYAERSWPTYWRWSHGDEPGSFAILRASRTRTSTGFDVLSETPVDRWTTLMPYAAERRAFFNMYGGTLMVDYDDPRSPVAQAFFHGAWSPRVLLDPARDEVLVAADRYGVHQLDLDASNLLP</sequence>
<evidence type="ECO:0000256" key="1">
    <source>
        <dbReference type="SAM" id="MobiDB-lite"/>
    </source>
</evidence>
<feature type="signal peptide" evidence="2">
    <location>
        <begin position="1"/>
        <end position="30"/>
    </location>
</feature>